<gene>
    <name evidence="2" type="ORF">K933_10392</name>
</gene>
<dbReference type="Proteomes" id="UP000017840">
    <property type="component" value="Unassembled WGS sequence"/>
</dbReference>
<evidence type="ECO:0000313" key="2">
    <source>
        <dbReference type="EMBL" id="ESP88092.1"/>
    </source>
</evidence>
<dbReference type="OrthoDB" id="336885at2157"/>
<dbReference type="InterPro" id="IPR058429">
    <property type="entry name" value="DUF8116"/>
</dbReference>
<accession>V4IY56</accession>
<dbReference type="Pfam" id="PF26426">
    <property type="entry name" value="DUF8116"/>
    <property type="match status" value="1"/>
</dbReference>
<dbReference type="EMBL" id="ASGZ01000034">
    <property type="protein sequence ID" value="ESP88092.1"/>
    <property type="molecule type" value="Genomic_DNA"/>
</dbReference>
<feature type="domain" description="DUF8116" evidence="1">
    <location>
        <begin position="1"/>
        <end position="241"/>
    </location>
</feature>
<dbReference type="RefSeq" id="WP_023394661.1">
    <property type="nucleotide sequence ID" value="NZ_ASGZ01000034.1"/>
</dbReference>
<reference evidence="2 3" key="1">
    <citation type="journal article" date="2013" name="Genome Announc.">
        <title>Draft Genome Sequence of 'Candidatus Halobonum tyrrellensis' Strain G22, Isolated from the Hypersaline Waters of Lake Tyrrell, Australia.</title>
        <authorList>
            <person name="Ugalde J.A."/>
            <person name="Narasingarao P."/>
            <person name="Kuo S."/>
            <person name="Podell S."/>
            <person name="Allen E.E."/>
        </authorList>
    </citation>
    <scope>NUCLEOTIDE SEQUENCE [LARGE SCALE GENOMIC DNA]</scope>
    <source>
        <strain evidence="2 3">G22</strain>
    </source>
</reference>
<comment type="caution">
    <text evidence="2">The sequence shown here is derived from an EMBL/GenBank/DDBJ whole genome shotgun (WGS) entry which is preliminary data.</text>
</comment>
<keyword evidence="3" id="KW-1185">Reference proteome</keyword>
<evidence type="ECO:0000313" key="3">
    <source>
        <dbReference type="Proteomes" id="UP000017840"/>
    </source>
</evidence>
<sequence>MTLLRLLACRTPADFAEWYRAGAEYTLRVAEGMGFDAAGLRAARDDGYAALRAERTDVAPDLARTVAATLLGDAEFGPPFLPWTPTWYRAALTGPVHLAARRLRRAARPYADAAGGVPSPAFSRPADVLVDGAPPTAGVSGFHDRFLLADAVIHVEWFAHVAREAGVDVPASLVDRTRRVSAAYYGGRRETLPPDVRRFQRHLFADDAWVRDVDTSYRLDSTLFSVWERTLRAERERLTRATRSPGADGRED</sequence>
<evidence type="ECO:0000259" key="1">
    <source>
        <dbReference type="Pfam" id="PF26426"/>
    </source>
</evidence>
<dbReference type="AlphaFoldDB" id="V4IY56"/>
<name>V4IY56_9EURY</name>
<protein>
    <recommendedName>
        <fullName evidence="1">DUF8116 domain-containing protein</fullName>
    </recommendedName>
</protein>
<organism evidence="2 3">
    <name type="scientific">Candidatus Halobonum tyrrellensis G22</name>
    <dbReference type="NCBI Taxonomy" id="1324957"/>
    <lineage>
        <taxon>Archaea</taxon>
        <taxon>Methanobacteriati</taxon>
        <taxon>Methanobacteriota</taxon>
        <taxon>Stenosarchaea group</taxon>
        <taxon>Halobacteria</taxon>
        <taxon>Halobacteriales</taxon>
        <taxon>Haloferacaceae</taxon>
        <taxon>Candidatus Halobonum</taxon>
    </lineage>
</organism>
<proteinExistence type="predicted"/>
<dbReference type="eggNOG" id="arCOG10638">
    <property type="taxonomic scope" value="Archaea"/>
</dbReference>